<accession>A0ABY6KR16</accession>
<organism evidence="2 3">
    <name type="scientific">Cordylochernes scorpioides</name>
    <dbReference type="NCBI Taxonomy" id="51811"/>
    <lineage>
        <taxon>Eukaryota</taxon>
        <taxon>Metazoa</taxon>
        <taxon>Ecdysozoa</taxon>
        <taxon>Arthropoda</taxon>
        <taxon>Chelicerata</taxon>
        <taxon>Arachnida</taxon>
        <taxon>Pseudoscorpiones</taxon>
        <taxon>Cheliferoidea</taxon>
        <taxon>Chernetidae</taxon>
        <taxon>Cordylochernes</taxon>
    </lineage>
</organism>
<gene>
    <name evidence="2" type="ORF">LAZ67_7001643</name>
</gene>
<proteinExistence type="predicted"/>
<evidence type="ECO:0000313" key="3">
    <source>
        <dbReference type="Proteomes" id="UP001235939"/>
    </source>
</evidence>
<dbReference type="PANTHER" id="PTHR46888">
    <property type="entry name" value="ZINC KNUCKLE DOMAINCONTAINING PROTEIN-RELATED"/>
    <property type="match status" value="1"/>
</dbReference>
<evidence type="ECO:0000313" key="2">
    <source>
        <dbReference type="EMBL" id="UYV70055.1"/>
    </source>
</evidence>
<dbReference type="Proteomes" id="UP001235939">
    <property type="component" value="Chromosome 07"/>
</dbReference>
<name>A0ABY6KR16_9ARAC</name>
<protein>
    <recommendedName>
        <fullName evidence="4">SCAN box domain-containing protein</fullName>
    </recommendedName>
</protein>
<dbReference type="EMBL" id="CP092869">
    <property type="protein sequence ID" value="UYV70055.1"/>
    <property type="molecule type" value="Genomic_DNA"/>
</dbReference>
<sequence length="277" mass="33097">MVDYDVEVTNKISTRVKKCDLNKLAYELGEVVSLESRIVDLKRLILNSQSYEEEFAKQLLETLIEEREQTERAERKRMEQTARTERKQAERIEREQKEQMVMEFELENLRIQTMHGNNDPSRGTSNNAHCEIRKLMPKYESKDSDLSFYLILFERQAKRLGLDEDQWAFSLLGLLPYEMTQLIAREPEELSGDYRFVKRLLLKRYKLSPEQFRQKFEKHDKSQKGSWRDFAFELRGFFNEWIEGMNVENFDALKDLSVTNQLKKKVPNVLRNHLIDD</sequence>
<dbReference type="PANTHER" id="PTHR46888:SF1">
    <property type="entry name" value="RIBONUCLEASE H"/>
    <property type="match status" value="1"/>
</dbReference>
<evidence type="ECO:0008006" key="4">
    <source>
        <dbReference type="Google" id="ProtNLM"/>
    </source>
</evidence>
<reference evidence="2 3" key="1">
    <citation type="submission" date="2022-01" db="EMBL/GenBank/DDBJ databases">
        <title>A chromosomal length assembly of Cordylochernes scorpioides.</title>
        <authorList>
            <person name="Zeh D."/>
            <person name="Zeh J."/>
        </authorList>
    </citation>
    <scope>NUCLEOTIDE SEQUENCE [LARGE SCALE GENOMIC DNA]</scope>
    <source>
        <strain evidence="2">IN4F17</strain>
        <tissue evidence="2">Whole Body</tissue>
    </source>
</reference>
<keyword evidence="3" id="KW-1185">Reference proteome</keyword>
<evidence type="ECO:0000256" key="1">
    <source>
        <dbReference type="SAM" id="MobiDB-lite"/>
    </source>
</evidence>
<feature type="region of interest" description="Disordered" evidence="1">
    <location>
        <begin position="69"/>
        <end position="91"/>
    </location>
</feature>